<evidence type="ECO:0000313" key="2">
    <source>
        <dbReference type="EMBL" id="KAK1934704.1"/>
    </source>
</evidence>
<sequence>MNPWHYATGFLLLMVAAPPQLTMSLKQQVKETSKNGFLDFFKLTGDVAPSTYPVLKFNQHVNNDSSFSGLRSRQIQELQEDILRLMPQQRHNLHRIMNKLESQKTFVDELAVAMERQ</sequence>
<feature type="signal peptide" evidence="1">
    <location>
        <begin position="1"/>
        <end position="24"/>
    </location>
</feature>
<protein>
    <submittedName>
        <fullName evidence="2">Membrane protein</fullName>
    </submittedName>
</protein>
<reference evidence="2" key="1">
    <citation type="journal article" date="2014" name="Nucleic Acids Res.">
        <title>The evolutionary dynamics of variant antigen genes in Babesia reveal a history of genomic innovation underlying host-parasite interaction.</title>
        <authorList>
            <person name="Jackson A.P."/>
            <person name="Otto T.D."/>
            <person name="Darby A."/>
            <person name="Ramaprasad A."/>
            <person name="Xia D."/>
            <person name="Echaide I.E."/>
            <person name="Farber M."/>
            <person name="Gahlot S."/>
            <person name="Gamble J."/>
            <person name="Gupta D."/>
            <person name="Gupta Y."/>
            <person name="Jackson L."/>
            <person name="Malandrin L."/>
            <person name="Malas T.B."/>
            <person name="Moussa E."/>
            <person name="Nair M."/>
            <person name="Reid A.J."/>
            <person name="Sanders M."/>
            <person name="Sharma J."/>
            <person name="Tracey A."/>
            <person name="Quail M.A."/>
            <person name="Weir W."/>
            <person name="Wastling J.M."/>
            <person name="Hall N."/>
            <person name="Willadsen P."/>
            <person name="Lingelbach K."/>
            <person name="Shiels B."/>
            <person name="Tait A."/>
            <person name="Berriman M."/>
            <person name="Allred D.R."/>
            <person name="Pain A."/>
        </authorList>
    </citation>
    <scope>NUCLEOTIDE SEQUENCE</scope>
    <source>
        <strain evidence="2">1802A</strain>
    </source>
</reference>
<evidence type="ECO:0000313" key="3">
    <source>
        <dbReference type="Proteomes" id="UP001195914"/>
    </source>
</evidence>
<reference evidence="2" key="2">
    <citation type="submission" date="2021-05" db="EMBL/GenBank/DDBJ databases">
        <authorList>
            <person name="Pain A."/>
        </authorList>
    </citation>
    <scope>NUCLEOTIDE SEQUENCE</scope>
    <source>
        <strain evidence="2">1802A</strain>
    </source>
</reference>
<dbReference type="EMBL" id="JAHBMH010000062">
    <property type="protein sequence ID" value="KAK1934704.1"/>
    <property type="molecule type" value="Genomic_DNA"/>
</dbReference>
<keyword evidence="1" id="KW-0732">Signal</keyword>
<organism evidence="2 3">
    <name type="scientific">Babesia divergens</name>
    <dbReference type="NCBI Taxonomy" id="32595"/>
    <lineage>
        <taxon>Eukaryota</taxon>
        <taxon>Sar</taxon>
        <taxon>Alveolata</taxon>
        <taxon>Apicomplexa</taxon>
        <taxon>Aconoidasida</taxon>
        <taxon>Piroplasmida</taxon>
        <taxon>Babesiidae</taxon>
        <taxon>Babesia</taxon>
    </lineage>
</organism>
<name>A0AAD9LGP9_BABDI</name>
<proteinExistence type="predicted"/>
<dbReference type="AlphaFoldDB" id="A0AAD9LGP9"/>
<dbReference type="Proteomes" id="UP001195914">
    <property type="component" value="Unassembled WGS sequence"/>
</dbReference>
<gene>
    <name evidence="2" type="ORF">X943_000206</name>
</gene>
<accession>A0AAD9LGP9</accession>
<feature type="chain" id="PRO_5042010362" evidence="1">
    <location>
        <begin position="25"/>
        <end position="117"/>
    </location>
</feature>
<comment type="caution">
    <text evidence="2">The sequence shown here is derived from an EMBL/GenBank/DDBJ whole genome shotgun (WGS) entry which is preliminary data.</text>
</comment>
<keyword evidence="3" id="KW-1185">Reference proteome</keyword>
<evidence type="ECO:0000256" key="1">
    <source>
        <dbReference type="SAM" id="SignalP"/>
    </source>
</evidence>